<dbReference type="Pfam" id="PF01118">
    <property type="entry name" value="Semialdhyde_dh"/>
    <property type="match status" value="1"/>
</dbReference>
<dbReference type="PROSITE" id="PS51731">
    <property type="entry name" value="GNAT_NAGS"/>
    <property type="match status" value="1"/>
</dbReference>
<dbReference type="SMART" id="SM00859">
    <property type="entry name" value="Semialdhyde_dh"/>
    <property type="match status" value="1"/>
</dbReference>
<dbReference type="Proteomes" id="UP000001194">
    <property type="component" value="Unassembled WGS sequence"/>
</dbReference>
<evidence type="ECO:0000256" key="6">
    <source>
        <dbReference type="ARBA" id="ARBA00022741"/>
    </source>
</evidence>
<dbReference type="Pfam" id="PF00696">
    <property type="entry name" value="AA_kinase"/>
    <property type="match status" value="1"/>
</dbReference>
<keyword evidence="6" id="KW-0547">Nucleotide-binding</keyword>
<dbReference type="RefSeq" id="XP_001883030.1">
    <property type="nucleotide sequence ID" value="XM_001882995.1"/>
</dbReference>
<dbReference type="InterPro" id="IPR041734">
    <property type="entry name" value="NAGK-fArgBP"/>
</dbReference>
<keyword evidence="3" id="KW-0055">Arginine biosynthesis</keyword>
<keyword evidence="7" id="KW-0418">Kinase</keyword>
<dbReference type="Gene3D" id="3.40.1160.10">
    <property type="entry name" value="Acetylglutamate kinase-like"/>
    <property type="match status" value="1"/>
</dbReference>
<dbReference type="GO" id="GO:0003991">
    <property type="term" value="F:acetylglutamate kinase activity"/>
    <property type="evidence" value="ECO:0007669"/>
    <property type="project" value="UniProtKB-EC"/>
</dbReference>
<dbReference type="Gene3D" id="3.40.50.720">
    <property type="entry name" value="NAD(P)-binding Rossmann-like Domain"/>
    <property type="match status" value="1"/>
</dbReference>
<evidence type="ECO:0000256" key="5">
    <source>
        <dbReference type="ARBA" id="ARBA00022679"/>
    </source>
</evidence>
<organism evidence="13">
    <name type="scientific">Laccaria bicolor (strain S238N-H82 / ATCC MYA-4686)</name>
    <name type="common">Bicoloured deceiver</name>
    <name type="synonym">Laccaria laccata var. bicolor</name>
    <dbReference type="NCBI Taxonomy" id="486041"/>
    <lineage>
        <taxon>Eukaryota</taxon>
        <taxon>Fungi</taxon>
        <taxon>Dikarya</taxon>
        <taxon>Basidiomycota</taxon>
        <taxon>Agaricomycotina</taxon>
        <taxon>Agaricomycetes</taxon>
        <taxon>Agaricomycetidae</taxon>
        <taxon>Agaricales</taxon>
        <taxon>Agaricineae</taxon>
        <taxon>Hydnangiaceae</taxon>
        <taxon>Laccaria</taxon>
    </lineage>
</organism>
<dbReference type="InterPro" id="IPR004662">
    <property type="entry name" value="AcgluKinase_fam"/>
</dbReference>
<evidence type="ECO:0000256" key="3">
    <source>
        <dbReference type="ARBA" id="ARBA00022571"/>
    </source>
</evidence>
<keyword evidence="8" id="KW-0067">ATP-binding</keyword>
<dbReference type="GO" id="GO:0051287">
    <property type="term" value="F:NAD binding"/>
    <property type="evidence" value="ECO:0007669"/>
    <property type="project" value="InterPro"/>
</dbReference>
<dbReference type="Pfam" id="PF04768">
    <property type="entry name" value="NAT"/>
    <property type="match status" value="1"/>
</dbReference>
<dbReference type="GO" id="GO:0003942">
    <property type="term" value="F:N-acetyl-gamma-glutamyl-phosphate reductase activity"/>
    <property type="evidence" value="ECO:0007669"/>
    <property type="project" value="TreeGrafter"/>
</dbReference>
<evidence type="ECO:0000313" key="13">
    <source>
        <dbReference type="Proteomes" id="UP000001194"/>
    </source>
</evidence>
<dbReference type="FunFam" id="3.40.1160.10:FF:000046">
    <property type="entry name" value="N-acetylglutamate kinase / N-acetylglutamate synthase"/>
    <property type="match status" value="1"/>
</dbReference>
<dbReference type="EMBL" id="DS547109">
    <property type="protein sequence ID" value="EDR06169.1"/>
    <property type="molecule type" value="Genomic_DNA"/>
</dbReference>
<dbReference type="AlphaFoldDB" id="B0DGK4"/>
<evidence type="ECO:0000256" key="8">
    <source>
        <dbReference type="ARBA" id="ARBA00022840"/>
    </source>
</evidence>
<dbReference type="STRING" id="486041.B0DGK4"/>
<name>B0DGK4_LACBS</name>
<feature type="region of interest" description="Disordered" evidence="10">
    <location>
        <begin position="488"/>
        <end position="507"/>
    </location>
</feature>
<dbReference type="UniPathway" id="UPA00068">
    <property type="reaction ID" value="UER00107"/>
</dbReference>
<dbReference type="CDD" id="cd04252">
    <property type="entry name" value="AAK_NAGK-fArgBP"/>
    <property type="match status" value="1"/>
</dbReference>
<protein>
    <recommendedName>
        <fullName evidence="2">acetylglutamate kinase</fullName>
        <ecNumber evidence="2">2.7.2.8</ecNumber>
    </recommendedName>
</protein>
<comment type="catalytic activity">
    <reaction evidence="9">
        <text>N-acetyl-L-glutamate + ATP = N-acetyl-L-glutamyl 5-phosphate + ADP</text>
        <dbReference type="Rhea" id="RHEA:14629"/>
        <dbReference type="ChEBI" id="CHEBI:30616"/>
        <dbReference type="ChEBI" id="CHEBI:44337"/>
        <dbReference type="ChEBI" id="CHEBI:57936"/>
        <dbReference type="ChEBI" id="CHEBI:456216"/>
        <dbReference type="EC" id="2.7.2.8"/>
    </reaction>
</comment>
<evidence type="ECO:0000259" key="11">
    <source>
        <dbReference type="PROSITE" id="PS51731"/>
    </source>
</evidence>
<evidence type="ECO:0000256" key="10">
    <source>
        <dbReference type="SAM" id="MobiDB-lite"/>
    </source>
</evidence>
<evidence type="ECO:0000256" key="2">
    <source>
        <dbReference type="ARBA" id="ARBA00013065"/>
    </source>
</evidence>
<proteinExistence type="predicted"/>
<comment type="pathway">
    <text evidence="1">Amino-acid biosynthesis; L-arginine biosynthesis; N(2)-acetyl-L-ornithine from L-glutamate: step 2/4.</text>
</comment>
<dbReference type="GO" id="GO:0006526">
    <property type="term" value="P:L-arginine biosynthetic process"/>
    <property type="evidence" value="ECO:0007669"/>
    <property type="project" value="UniProtKB-UniPathway"/>
</dbReference>
<dbReference type="HOGENOM" id="CLU_006384_4_0_1"/>
<dbReference type="SUPFAM" id="SSF53633">
    <property type="entry name" value="Carbamate kinase-like"/>
    <property type="match status" value="1"/>
</dbReference>
<dbReference type="InterPro" id="IPR036291">
    <property type="entry name" value="NAD(P)-bd_dom_sf"/>
</dbReference>
<dbReference type="InterPro" id="IPR006855">
    <property type="entry name" value="Vertebrate-like_GNAT_dom"/>
</dbReference>
<dbReference type="PANTHER" id="PTHR23342">
    <property type="entry name" value="N-ACETYLGLUTAMATE SYNTHASE"/>
    <property type="match status" value="1"/>
</dbReference>
<sequence length="635" mass="69588">NAVRRGDNTSVRGMQSVAQTDRDTITRLLYSIGSKREVERHLRIFSSASNPSQPAKFAVIKVGGAVLSHLDELALSLSFLYQVGLYPVVLHGVRPQINEKVEEDGVVPDYIDGIRVTDAKTLQIAREVFLEKNLNLVTALEKLGTRARPITSGVFTAEYLDKKTYKLVGKITKVDKRPIEASIRAGALPILTSLAESADGQILNVNADIAAAELAKELRPMKIVFLNNDGGLFHGVTGKKIDVINLDEEYDTLMKEPWVKYDTKLKLREFKELLYHLPRSSSVAVISASSLHKELFTDSGAGTLIRRGYKLFKHDDIEKIGADRFRQVVHDRDPEVLAGFQSVAGVLSDLRKTPYSVYGDEPLDVVAIVSHPEGEVPVMTKMLSSRGGVWSDVVDNVFTAIKRDHRKLFWTAPHEDENRVWHFERADGSFTRAGKSLFWYGVQDVAEVEKTIKDFEAKGRIERSFLPVGPSAPPLRLVTIPAGARASSTMARRSMSNSPGLSRGYAPAVAPTSSTELKLGARGFIGQALTTHLSAHPHLHLSHVSSRQLGGCPLGGYIKNPVTYSNLSPQDVESLETSGEVDAWVMALPTGVRNTCVDAVGCGAKSRKTAECSVVVDLGADHRSEKGWTYGLLGE</sequence>
<dbReference type="SUPFAM" id="SSF51735">
    <property type="entry name" value="NAD(P)-binding Rossmann-fold domains"/>
    <property type="match status" value="1"/>
</dbReference>
<dbReference type="EC" id="2.7.2.8" evidence="2"/>
<dbReference type="FunCoup" id="B0DGK4">
    <property type="interactions" value="145"/>
</dbReference>
<dbReference type="Gene3D" id="3.40.630.30">
    <property type="match status" value="1"/>
</dbReference>
<dbReference type="KEGG" id="lbc:LACBIDRAFT_142277"/>
<gene>
    <name evidence="12" type="ORF">LACBIDRAFT_142277</name>
</gene>
<feature type="non-terminal residue" evidence="12">
    <location>
        <position position="635"/>
    </location>
</feature>
<dbReference type="InParanoid" id="B0DGK4"/>
<dbReference type="GO" id="GO:0005759">
    <property type="term" value="C:mitochondrial matrix"/>
    <property type="evidence" value="ECO:0007669"/>
    <property type="project" value="TreeGrafter"/>
</dbReference>
<dbReference type="InterPro" id="IPR000534">
    <property type="entry name" value="Semialdehyde_DH_NAD-bd"/>
</dbReference>
<feature type="compositionally biased region" description="Low complexity" evidence="10">
    <location>
        <begin position="488"/>
        <end position="498"/>
    </location>
</feature>
<evidence type="ECO:0000256" key="7">
    <source>
        <dbReference type="ARBA" id="ARBA00022777"/>
    </source>
</evidence>
<dbReference type="NCBIfam" id="TIGR00761">
    <property type="entry name" value="argB"/>
    <property type="match status" value="1"/>
</dbReference>
<dbReference type="OrthoDB" id="438291at2759"/>
<dbReference type="InterPro" id="IPR001048">
    <property type="entry name" value="Asp/Glu/Uridylate_kinase"/>
</dbReference>
<dbReference type="InterPro" id="IPR036393">
    <property type="entry name" value="AceGlu_kinase-like_sf"/>
</dbReference>
<feature type="domain" description="N-acetyltransferase" evidence="11">
    <location>
        <begin position="309"/>
        <end position="463"/>
    </location>
</feature>
<dbReference type="GO" id="GO:0005524">
    <property type="term" value="F:ATP binding"/>
    <property type="evidence" value="ECO:0007669"/>
    <property type="project" value="UniProtKB-KW"/>
</dbReference>
<dbReference type="PANTHER" id="PTHR23342:SF0">
    <property type="entry name" value="N-ACETYLGLUTAMATE SYNTHASE, MITOCHONDRIAL"/>
    <property type="match status" value="1"/>
</dbReference>
<keyword evidence="13" id="KW-1185">Reference proteome</keyword>
<feature type="non-terminal residue" evidence="12">
    <location>
        <position position="1"/>
    </location>
</feature>
<dbReference type="GeneID" id="6078798"/>
<evidence type="ECO:0000256" key="4">
    <source>
        <dbReference type="ARBA" id="ARBA00022605"/>
    </source>
</evidence>
<evidence type="ECO:0000313" key="12">
    <source>
        <dbReference type="EMBL" id="EDR06169.1"/>
    </source>
</evidence>
<evidence type="ECO:0000256" key="9">
    <source>
        <dbReference type="ARBA" id="ARBA00048141"/>
    </source>
</evidence>
<accession>B0DGK4</accession>
<dbReference type="FunFam" id="3.40.630.30:FF:000029">
    <property type="entry name" value="Bifunctional acetylglutamate kinase/N-acetyl-gamma-glutamyl-phosphate reductase"/>
    <property type="match status" value="1"/>
</dbReference>
<dbReference type="CDD" id="cd04263">
    <property type="entry name" value="DUF619-NAGK-FABP"/>
    <property type="match status" value="1"/>
</dbReference>
<keyword evidence="4" id="KW-0028">Amino-acid biosynthesis</keyword>
<reference evidence="12 13" key="1">
    <citation type="journal article" date="2008" name="Nature">
        <title>The genome of Laccaria bicolor provides insights into mycorrhizal symbiosis.</title>
        <authorList>
            <person name="Martin F."/>
            <person name="Aerts A."/>
            <person name="Ahren D."/>
            <person name="Brun A."/>
            <person name="Danchin E.G.J."/>
            <person name="Duchaussoy F."/>
            <person name="Gibon J."/>
            <person name="Kohler A."/>
            <person name="Lindquist E."/>
            <person name="Pereda V."/>
            <person name="Salamov A."/>
            <person name="Shapiro H.J."/>
            <person name="Wuyts J."/>
            <person name="Blaudez D."/>
            <person name="Buee M."/>
            <person name="Brokstein P."/>
            <person name="Canbaeck B."/>
            <person name="Cohen D."/>
            <person name="Courty P.E."/>
            <person name="Coutinho P.M."/>
            <person name="Delaruelle C."/>
            <person name="Detter J.C."/>
            <person name="Deveau A."/>
            <person name="DiFazio S."/>
            <person name="Duplessis S."/>
            <person name="Fraissinet-Tachet L."/>
            <person name="Lucic E."/>
            <person name="Frey-Klett P."/>
            <person name="Fourrey C."/>
            <person name="Feussner I."/>
            <person name="Gay G."/>
            <person name="Grimwood J."/>
            <person name="Hoegger P.J."/>
            <person name="Jain P."/>
            <person name="Kilaru S."/>
            <person name="Labbe J."/>
            <person name="Lin Y.C."/>
            <person name="Legue V."/>
            <person name="Le Tacon F."/>
            <person name="Marmeisse R."/>
            <person name="Melayah D."/>
            <person name="Montanini B."/>
            <person name="Muratet M."/>
            <person name="Nehls U."/>
            <person name="Niculita-Hirzel H."/>
            <person name="Oudot-Le Secq M.P."/>
            <person name="Peter M."/>
            <person name="Quesneville H."/>
            <person name="Rajashekar B."/>
            <person name="Reich M."/>
            <person name="Rouhier N."/>
            <person name="Schmutz J."/>
            <person name="Yin T."/>
            <person name="Chalot M."/>
            <person name="Henrissat B."/>
            <person name="Kuees U."/>
            <person name="Lucas S."/>
            <person name="Van de Peer Y."/>
            <person name="Podila G.K."/>
            <person name="Polle A."/>
            <person name="Pukkila P.J."/>
            <person name="Richardson P.M."/>
            <person name="Rouze P."/>
            <person name="Sanders I.R."/>
            <person name="Stajich J.E."/>
            <person name="Tunlid A."/>
            <person name="Tuskan G."/>
            <person name="Grigoriev I.V."/>
        </authorList>
    </citation>
    <scope>NUCLEOTIDE SEQUENCE [LARGE SCALE GENOMIC DNA]</scope>
    <source>
        <strain evidence="13">S238N-H82 / ATCC MYA-4686</strain>
    </source>
</reference>
<keyword evidence="5" id="KW-0808">Transferase</keyword>
<evidence type="ECO:0000256" key="1">
    <source>
        <dbReference type="ARBA" id="ARBA00004828"/>
    </source>
</evidence>